<name>A0AAJ0AWQ9_9PEZI</name>
<feature type="region of interest" description="Disordered" evidence="1">
    <location>
        <begin position="82"/>
        <end position="103"/>
    </location>
</feature>
<dbReference type="AlphaFoldDB" id="A0AAJ0AWQ9"/>
<sequence length="222" mass="24407">MSVKAGVSGEKMAVKRCVVEGELLPGAERSRVQTKDWVAHVADVGTVGARVGKVSTAPSGAGLLVQSYGPKETGFRRGQRLKSKQKRHGLMVQDKKEMPHSTSLKPQVLRVIRQPIWAKAGARQAALSPDFRVLSVAERTICPGKEGMQVTRASLRLGISHTYVQDVHEQPSWSRRNLLRQAAKVQNAIKATLAARPWTTNNKFRVRVSPLTHQRQPGCPGR</sequence>
<gene>
    <name evidence="2" type="ORF">BDP55DRAFT_753889</name>
</gene>
<dbReference type="RefSeq" id="XP_060434702.1">
    <property type="nucleotide sequence ID" value="XM_060580702.1"/>
</dbReference>
<dbReference type="EMBL" id="JAHMHR010000005">
    <property type="protein sequence ID" value="KAK1691007.1"/>
    <property type="molecule type" value="Genomic_DNA"/>
</dbReference>
<protein>
    <submittedName>
        <fullName evidence="2">Uncharacterized protein</fullName>
    </submittedName>
</protein>
<accession>A0AAJ0AWQ9</accession>
<dbReference type="GeneID" id="85465228"/>
<organism evidence="2 3">
    <name type="scientific">Colletotrichum godetiae</name>
    <dbReference type="NCBI Taxonomy" id="1209918"/>
    <lineage>
        <taxon>Eukaryota</taxon>
        <taxon>Fungi</taxon>
        <taxon>Dikarya</taxon>
        <taxon>Ascomycota</taxon>
        <taxon>Pezizomycotina</taxon>
        <taxon>Sordariomycetes</taxon>
        <taxon>Hypocreomycetidae</taxon>
        <taxon>Glomerellales</taxon>
        <taxon>Glomerellaceae</taxon>
        <taxon>Colletotrichum</taxon>
        <taxon>Colletotrichum acutatum species complex</taxon>
    </lineage>
</organism>
<evidence type="ECO:0000256" key="1">
    <source>
        <dbReference type="SAM" id="MobiDB-lite"/>
    </source>
</evidence>
<keyword evidence="3" id="KW-1185">Reference proteome</keyword>
<evidence type="ECO:0000313" key="3">
    <source>
        <dbReference type="Proteomes" id="UP001224890"/>
    </source>
</evidence>
<reference evidence="2" key="1">
    <citation type="submission" date="2021-06" db="EMBL/GenBank/DDBJ databases">
        <title>Comparative genomics, transcriptomics and evolutionary studies reveal genomic signatures of adaptation to plant cell wall in hemibiotrophic fungi.</title>
        <authorList>
            <consortium name="DOE Joint Genome Institute"/>
            <person name="Baroncelli R."/>
            <person name="Diaz J.F."/>
            <person name="Benocci T."/>
            <person name="Peng M."/>
            <person name="Battaglia E."/>
            <person name="Haridas S."/>
            <person name="Andreopoulos W."/>
            <person name="Labutti K."/>
            <person name="Pangilinan J."/>
            <person name="Floch G.L."/>
            <person name="Makela M.R."/>
            <person name="Henrissat B."/>
            <person name="Grigoriev I.V."/>
            <person name="Crouch J.A."/>
            <person name="De Vries R.P."/>
            <person name="Sukno S.A."/>
            <person name="Thon M.R."/>
        </authorList>
    </citation>
    <scope>NUCLEOTIDE SEQUENCE</scope>
    <source>
        <strain evidence="2">CBS 193.32</strain>
    </source>
</reference>
<proteinExistence type="predicted"/>
<comment type="caution">
    <text evidence="2">The sequence shown here is derived from an EMBL/GenBank/DDBJ whole genome shotgun (WGS) entry which is preliminary data.</text>
</comment>
<evidence type="ECO:0000313" key="2">
    <source>
        <dbReference type="EMBL" id="KAK1691007.1"/>
    </source>
</evidence>
<dbReference type="Proteomes" id="UP001224890">
    <property type="component" value="Unassembled WGS sequence"/>
</dbReference>